<evidence type="ECO:0000313" key="10">
    <source>
        <dbReference type="EMBL" id="RCH99157.1"/>
    </source>
</evidence>
<evidence type="ECO:0000256" key="5">
    <source>
        <dbReference type="ARBA" id="ARBA00023242"/>
    </source>
</evidence>
<dbReference type="SMART" id="SM00576">
    <property type="entry name" value="BTP"/>
    <property type="match status" value="1"/>
</dbReference>
<dbReference type="GO" id="GO:0000124">
    <property type="term" value="C:SAGA complex"/>
    <property type="evidence" value="ECO:0007669"/>
    <property type="project" value="InterPro"/>
</dbReference>
<keyword evidence="2" id="KW-0805">Transcription regulation</keyword>
<dbReference type="AlphaFoldDB" id="A0A367KAH0"/>
<comment type="caution">
    <text evidence="10">The sequence shown here is derived from an EMBL/GenBank/DDBJ whole genome shotgun (WGS) entry which is preliminary data.</text>
</comment>
<keyword evidence="4" id="KW-0804">Transcription</keyword>
<sequence>MKISHNPSLWLPLSFKLANYLRENEIHKRFLTINESVYFECALESFATWIAFISYKQANEESVQHKIETTVFRVRSMLSEQLIPHLFYTNKVCCQLVPLDILLEEAQSVELPNESEIAESWQLYLETHINSKQTPASPSVTDADPVTTMTTTTTDDNMTKEKEDSQEQDNSEEVPIKTEEEMRDINETSKLNQPTETDTKNVTEKMMPANDDIILEEITTVADSVPIIDVFHTLELDRAAMIEQRKLEEFEAQEELNEAEEEKENSTAKSLSMFNADGNFNLKYLLQGIVANRQKTSLSDRELQNLLSDFRPHRSKWASDERVGQEELYEACEKVLTDLKNYTEHSTPFLNKVSKREAPDYFEVIKKPMDLGTVTKKMKNLCYRSKKEFADDLFLIYDNCLMYNTNSASEYRKHAIAMRRKTERLLTRVPDITIKDRMDNEIEEEGDEISEEEENEPQKRPSKKSSGKHTVSSKTGPISSESIERHSRERSITRGSSAAPFPGDMSDAESVPDIGVSQKSYGGKTVGNQASDENIDLEQEDKKLGEEIEADMGELQDQIWREKTKKTRARFTSDVEKQYQYSFGEREALVRSGLDMERFSAIQHLHDESESIIKLIRCENEKLIKWIDRRPNNVTAYDHLDLDSSDDENLDAFFSRKIAKPDKSVDDSAKTDLFLPEYKITSGLPEIDGVPEDLVESRRDEGFFDEADLRQSVDSTEELSDVSFDIYPELAFPNYGLMPMIDRNIQTLEKIRLTYAKCNAIKNNTSISSLTSSMSIDSPSTIESVDTPLEGSSVSKIPPISLTSETGYRMCQRVISKLLTHAGFEGTKTTALNVLTDIMTDYITNIGRTLRNYWDDYGHKMSGNNMLLHTLYENGITDLSELETYCQDEVERNIYRLEDIHTKLQTSYQDILAVGLFYCRYCRKDTYCVGRTQTEEHQRMKKAYSMMKRPILQDIGEDYFGFKDMGLDKEYNLDTLNVPASLWFGKNKEKLNVVKHTAKEQKIKYHPPPSFQPVTSEKPIIGLLQPYFSKRLADSTGSVIEDEFLPNRNKSKPRYPPTTKNVPGRKKIPKEAAAGGVGGKGDIRKYKKKRPVEEINAEKAEKAEKKRLRMEERAQRIAEKEQRRKMKEELKEQEKLARMEAKEKKKALTKKSKQPATSSKSPMQADEEDDE</sequence>
<comment type="subcellular location">
    <subcellularLocation>
        <location evidence="1">Nucleus</location>
    </subcellularLocation>
</comment>
<keyword evidence="11" id="KW-1185">Reference proteome</keyword>
<dbReference type="Gene3D" id="1.20.920.10">
    <property type="entry name" value="Bromodomain-like"/>
    <property type="match status" value="1"/>
</dbReference>
<dbReference type="PROSITE" id="PS00633">
    <property type="entry name" value="BROMODOMAIN_1"/>
    <property type="match status" value="1"/>
</dbReference>
<gene>
    <name evidence="10" type="primary">SPT7_1</name>
    <name evidence="10" type="ORF">CU097_003243</name>
</gene>
<evidence type="ECO:0000313" key="11">
    <source>
        <dbReference type="Proteomes" id="UP000252139"/>
    </source>
</evidence>
<organism evidence="10 11">
    <name type="scientific">Rhizopus azygosporus</name>
    <name type="common">Rhizopus microsporus var. azygosporus</name>
    <dbReference type="NCBI Taxonomy" id="86630"/>
    <lineage>
        <taxon>Eukaryota</taxon>
        <taxon>Fungi</taxon>
        <taxon>Fungi incertae sedis</taxon>
        <taxon>Mucoromycota</taxon>
        <taxon>Mucoromycotina</taxon>
        <taxon>Mucoromycetes</taxon>
        <taxon>Mucorales</taxon>
        <taxon>Mucorineae</taxon>
        <taxon>Rhizopodaceae</taxon>
        <taxon>Rhizopus</taxon>
    </lineage>
</organism>
<protein>
    <submittedName>
        <fullName evidence="10">Transcriptional activator spt7</fullName>
    </submittedName>
</protein>
<proteinExistence type="predicted"/>
<dbReference type="Proteomes" id="UP000252139">
    <property type="component" value="Unassembled WGS sequence"/>
</dbReference>
<dbReference type="PANTHER" id="PTHR47343">
    <property type="entry name" value="TRANSCRIPTIONAL ACTIVATOR SPT7"/>
    <property type="match status" value="1"/>
</dbReference>
<dbReference type="Pfam" id="PF00439">
    <property type="entry name" value="Bromodomain"/>
    <property type="match status" value="1"/>
</dbReference>
<evidence type="ECO:0000259" key="9">
    <source>
        <dbReference type="PROSITE" id="PS50014"/>
    </source>
</evidence>
<evidence type="ECO:0000256" key="6">
    <source>
        <dbReference type="PROSITE-ProRule" id="PRU00035"/>
    </source>
</evidence>
<dbReference type="SUPFAM" id="SSF47370">
    <property type="entry name" value="Bromodomain"/>
    <property type="match status" value="1"/>
</dbReference>
<feature type="domain" description="Bromo" evidence="9">
    <location>
        <begin position="341"/>
        <end position="411"/>
    </location>
</feature>
<dbReference type="STRING" id="86630.A0A367KAH0"/>
<dbReference type="CDD" id="cd22927">
    <property type="entry name" value="HFD_SPT7"/>
    <property type="match status" value="1"/>
</dbReference>
<dbReference type="GO" id="GO:0046695">
    <property type="term" value="C:SLIK (SAGA-like) complex"/>
    <property type="evidence" value="ECO:0007669"/>
    <property type="project" value="InterPro"/>
</dbReference>
<name>A0A367KAH0_RHIAZ</name>
<dbReference type="Gene3D" id="1.10.20.10">
    <property type="entry name" value="Histone, subunit A"/>
    <property type="match status" value="1"/>
</dbReference>
<dbReference type="PROSITE" id="PS50014">
    <property type="entry name" value="BROMODOMAIN_2"/>
    <property type="match status" value="1"/>
</dbReference>
<feature type="compositionally biased region" description="Basic and acidic residues" evidence="8">
    <location>
        <begin position="482"/>
        <end position="492"/>
    </location>
</feature>
<feature type="coiled-coil region" evidence="7">
    <location>
        <begin position="242"/>
        <end position="269"/>
    </location>
</feature>
<feature type="compositionally biased region" description="Polar residues" evidence="8">
    <location>
        <begin position="468"/>
        <end position="477"/>
    </location>
</feature>
<dbReference type="Pfam" id="PF07524">
    <property type="entry name" value="Bromo_TP"/>
    <property type="match status" value="1"/>
</dbReference>
<feature type="region of interest" description="Disordered" evidence="8">
    <location>
        <begin position="1046"/>
        <end position="1171"/>
    </location>
</feature>
<dbReference type="InterPro" id="IPR001487">
    <property type="entry name" value="Bromodomain"/>
</dbReference>
<dbReference type="InterPro" id="IPR037782">
    <property type="entry name" value="Spt7"/>
</dbReference>
<evidence type="ECO:0000256" key="7">
    <source>
        <dbReference type="SAM" id="Coils"/>
    </source>
</evidence>
<dbReference type="EMBL" id="PJQL01000142">
    <property type="protein sequence ID" value="RCH99157.1"/>
    <property type="molecule type" value="Genomic_DNA"/>
</dbReference>
<dbReference type="GO" id="GO:0046982">
    <property type="term" value="F:protein heterodimerization activity"/>
    <property type="evidence" value="ECO:0007669"/>
    <property type="project" value="InterPro"/>
</dbReference>
<keyword evidence="5" id="KW-0539">Nucleus</keyword>
<dbReference type="GO" id="GO:0005634">
    <property type="term" value="C:nucleus"/>
    <property type="evidence" value="ECO:0007669"/>
    <property type="project" value="UniProtKB-SubCell"/>
</dbReference>
<feature type="compositionally biased region" description="Basic and acidic residues" evidence="8">
    <location>
        <begin position="1091"/>
        <end position="1143"/>
    </location>
</feature>
<evidence type="ECO:0000256" key="8">
    <source>
        <dbReference type="SAM" id="MobiDB-lite"/>
    </source>
</evidence>
<evidence type="ECO:0000256" key="3">
    <source>
        <dbReference type="ARBA" id="ARBA00023117"/>
    </source>
</evidence>
<feature type="region of interest" description="Disordered" evidence="8">
    <location>
        <begin position="437"/>
        <end position="536"/>
    </location>
</feature>
<feature type="compositionally biased region" description="Basic and acidic residues" evidence="8">
    <location>
        <begin position="174"/>
        <end position="187"/>
    </location>
</feature>
<dbReference type="OrthoDB" id="21449at2759"/>
<reference evidence="10 11" key="1">
    <citation type="journal article" date="2018" name="G3 (Bethesda)">
        <title>Phylogenetic and Phylogenomic Definition of Rhizopus Species.</title>
        <authorList>
            <person name="Gryganskyi A.P."/>
            <person name="Golan J."/>
            <person name="Dolatabadi S."/>
            <person name="Mondo S."/>
            <person name="Robb S."/>
            <person name="Idnurm A."/>
            <person name="Muszewska A."/>
            <person name="Steczkiewicz K."/>
            <person name="Masonjones S."/>
            <person name="Liao H.L."/>
            <person name="Gajdeczka M.T."/>
            <person name="Anike F."/>
            <person name="Vuek A."/>
            <person name="Anishchenko I.M."/>
            <person name="Voigt K."/>
            <person name="de Hoog G.S."/>
            <person name="Smith M.E."/>
            <person name="Heitman J."/>
            <person name="Vilgalys R."/>
            <person name="Stajich J.E."/>
        </authorList>
    </citation>
    <scope>NUCLEOTIDE SEQUENCE [LARGE SCALE GENOMIC DNA]</scope>
    <source>
        <strain evidence="10 11">CBS 357.93</strain>
    </source>
</reference>
<evidence type="ECO:0000256" key="1">
    <source>
        <dbReference type="ARBA" id="ARBA00004123"/>
    </source>
</evidence>
<dbReference type="SMART" id="SM00297">
    <property type="entry name" value="BROMO"/>
    <property type="match status" value="1"/>
</dbReference>
<feature type="compositionally biased region" description="Acidic residues" evidence="8">
    <location>
        <begin position="441"/>
        <end position="455"/>
    </location>
</feature>
<dbReference type="InterPro" id="IPR006565">
    <property type="entry name" value="BTP"/>
</dbReference>
<dbReference type="GO" id="GO:0006325">
    <property type="term" value="P:chromatin organization"/>
    <property type="evidence" value="ECO:0007669"/>
    <property type="project" value="UniProtKB-ARBA"/>
</dbReference>
<feature type="compositionally biased region" description="Basic residues" evidence="8">
    <location>
        <begin position="1144"/>
        <end position="1153"/>
    </location>
</feature>
<dbReference type="InterPro" id="IPR018359">
    <property type="entry name" value="Bromodomain_CS"/>
</dbReference>
<dbReference type="InterPro" id="IPR009072">
    <property type="entry name" value="Histone-fold"/>
</dbReference>
<dbReference type="InterPro" id="IPR036427">
    <property type="entry name" value="Bromodomain-like_sf"/>
</dbReference>
<dbReference type="PRINTS" id="PR00503">
    <property type="entry name" value="BROMODOMAIN"/>
</dbReference>
<evidence type="ECO:0000256" key="2">
    <source>
        <dbReference type="ARBA" id="ARBA00023015"/>
    </source>
</evidence>
<feature type="region of interest" description="Disordered" evidence="8">
    <location>
        <begin position="132"/>
        <end position="203"/>
    </location>
</feature>
<accession>A0A367KAH0</accession>
<dbReference type="GO" id="GO:0006357">
    <property type="term" value="P:regulation of transcription by RNA polymerase II"/>
    <property type="evidence" value="ECO:0007669"/>
    <property type="project" value="TreeGrafter"/>
</dbReference>
<keyword evidence="7" id="KW-0175">Coiled coil</keyword>
<evidence type="ECO:0000256" key="4">
    <source>
        <dbReference type="ARBA" id="ARBA00023163"/>
    </source>
</evidence>
<dbReference type="GO" id="GO:0005198">
    <property type="term" value="F:structural molecule activity"/>
    <property type="evidence" value="ECO:0007669"/>
    <property type="project" value="TreeGrafter"/>
</dbReference>
<dbReference type="PANTHER" id="PTHR47343:SF1">
    <property type="entry name" value="TRANSCRIPTIONAL ACTIVATOR SPT7"/>
    <property type="match status" value="1"/>
</dbReference>
<keyword evidence="3 6" id="KW-0103">Bromodomain</keyword>
<feature type="compositionally biased region" description="Low complexity" evidence="8">
    <location>
        <begin position="141"/>
        <end position="156"/>
    </location>
</feature>